<name>A0A6J7HSR0_9ZZZZ</name>
<dbReference type="SUPFAM" id="SSF53720">
    <property type="entry name" value="ALDH-like"/>
    <property type="match status" value="1"/>
</dbReference>
<dbReference type="InterPro" id="IPR015590">
    <property type="entry name" value="Aldehyde_DH_dom"/>
</dbReference>
<dbReference type="InterPro" id="IPR016163">
    <property type="entry name" value="Ald_DH_C"/>
</dbReference>
<dbReference type="GO" id="GO:0004777">
    <property type="term" value="F:succinate-semialdehyde dehydrogenase (NAD+) activity"/>
    <property type="evidence" value="ECO:0007669"/>
    <property type="project" value="TreeGrafter"/>
</dbReference>
<dbReference type="InterPro" id="IPR016162">
    <property type="entry name" value="Ald_DH_N"/>
</dbReference>
<dbReference type="FunFam" id="3.40.309.10:FF:000004">
    <property type="entry name" value="Succinate-semialdehyde dehydrogenase I"/>
    <property type="match status" value="1"/>
</dbReference>
<dbReference type="FunFam" id="3.40.605.10:FF:000005">
    <property type="entry name" value="Succinate-semialdehyde dehydrogenase I"/>
    <property type="match status" value="1"/>
</dbReference>
<evidence type="ECO:0000259" key="3">
    <source>
        <dbReference type="Pfam" id="PF00171"/>
    </source>
</evidence>
<reference evidence="4" key="1">
    <citation type="submission" date="2020-05" db="EMBL/GenBank/DDBJ databases">
        <authorList>
            <person name="Chiriac C."/>
            <person name="Salcher M."/>
            <person name="Ghai R."/>
            <person name="Kavagutti S V."/>
        </authorList>
    </citation>
    <scope>NUCLEOTIDE SEQUENCE</scope>
</reference>
<evidence type="ECO:0000256" key="1">
    <source>
        <dbReference type="ARBA" id="ARBA00009986"/>
    </source>
</evidence>
<dbReference type="Pfam" id="PF00171">
    <property type="entry name" value="Aldedh"/>
    <property type="match status" value="1"/>
</dbReference>
<accession>A0A6J7HSR0</accession>
<proteinExistence type="inferred from homology"/>
<dbReference type="PANTHER" id="PTHR43353:SF5">
    <property type="entry name" value="SUCCINATE-SEMIALDEHYDE DEHYDROGENASE, MITOCHONDRIAL"/>
    <property type="match status" value="1"/>
</dbReference>
<dbReference type="GO" id="GO:0009450">
    <property type="term" value="P:gamma-aminobutyric acid catabolic process"/>
    <property type="evidence" value="ECO:0007669"/>
    <property type="project" value="TreeGrafter"/>
</dbReference>
<dbReference type="PANTHER" id="PTHR43353">
    <property type="entry name" value="SUCCINATE-SEMIALDEHYDE DEHYDROGENASE, MITOCHONDRIAL"/>
    <property type="match status" value="1"/>
</dbReference>
<dbReference type="PROSITE" id="PS00687">
    <property type="entry name" value="ALDEHYDE_DEHYDR_GLU"/>
    <property type="match status" value="1"/>
</dbReference>
<dbReference type="InterPro" id="IPR029510">
    <property type="entry name" value="Ald_DH_CS_GLU"/>
</dbReference>
<evidence type="ECO:0000256" key="2">
    <source>
        <dbReference type="ARBA" id="ARBA00023002"/>
    </source>
</evidence>
<dbReference type="CDD" id="cd07103">
    <property type="entry name" value="ALDH_F5_SSADH_GabD"/>
    <property type="match status" value="1"/>
</dbReference>
<dbReference type="EMBL" id="CAFBMS010000065">
    <property type="protein sequence ID" value="CAB4923314.1"/>
    <property type="molecule type" value="Genomic_DNA"/>
</dbReference>
<sequence>MRTKMYIDGQWVDGIATMPVTDPSDGSVIAEVAVAGPEQCEAAVAAADRAAADWAKTAPRVRSEILRKAFEIMVAEADEIATIVSKENGKVLTDAKGEVLYAAEFFRWFAEEAVRVPGDFRKSPSGDKRILVTHQPIGVSLLITPWNFPAAMATRKIGPAIAAGCTMILKPASETPLTALAIVDIMERAGVPKGVINLILPQKVGESISKILHDPRVKNLSFTGSTEVGRVLIREAADRVIRCSMELGGNAPFIVFDDADIPAAVAGLMLAKMRNGGAACTSANRIYVQKGVAEQFTKEFSHAMSQLKMGKGTDAGTQLGASVSIKERNKIAELVDAAVKSGGKLHTGGTTPDGDGAFYPATVISVDKTNDILNHEVFGPVAPIVTFETDAEAIQLANATDFGLISYVFSKDLTRAIRAAESLESGMVAINKGVISDPAAPFGGVKQSGLGREGGFDGIHEFLETKYIGVEI</sequence>
<organism evidence="4">
    <name type="scientific">freshwater metagenome</name>
    <dbReference type="NCBI Taxonomy" id="449393"/>
    <lineage>
        <taxon>unclassified sequences</taxon>
        <taxon>metagenomes</taxon>
        <taxon>ecological metagenomes</taxon>
    </lineage>
</organism>
<dbReference type="InterPro" id="IPR050740">
    <property type="entry name" value="Aldehyde_DH_Superfamily"/>
</dbReference>
<gene>
    <name evidence="4" type="ORF">UFOPK3614_00984</name>
</gene>
<dbReference type="InterPro" id="IPR016161">
    <property type="entry name" value="Ald_DH/histidinol_DH"/>
</dbReference>
<feature type="domain" description="Aldehyde dehydrogenase" evidence="3">
    <location>
        <begin position="11"/>
        <end position="468"/>
    </location>
</feature>
<protein>
    <submittedName>
        <fullName evidence="4">Unannotated protein</fullName>
    </submittedName>
</protein>
<dbReference type="AlphaFoldDB" id="A0A6J7HSR0"/>
<dbReference type="Gene3D" id="3.40.309.10">
    <property type="entry name" value="Aldehyde Dehydrogenase, Chain A, domain 2"/>
    <property type="match status" value="1"/>
</dbReference>
<dbReference type="FunFam" id="3.40.605.10:FF:000026">
    <property type="entry name" value="Aldehyde dehydrogenase, putative"/>
    <property type="match status" value="1"/>
</dbReference>
<evidence type="ECO:0000313" key="4">
    <source>
        <dbReference type="EMBL" id="CAB4923314.1"/>
    </source>
</evidence>
<dbReference type="Gene3D" id="3.40.605.10">
    <property type="entry name" value="Aldehyde Dehydrogenase, Chain A, domain 1"/>
    <property type="match status" value="1"/>
</dbReference>
<comment type="similarity">
    <text evidence="1">Belongs to the aldehyde dehydrogenase family.</text>
</comment>
<keyword evidence="2" id="KW-0560">Oxidoreductase</keyword>